<accession>A0A3M2M8I3</accession>
<feature type="domain" description="Restriction endonuclease type IV Mrr" evidence="2">
    <location>
        <begin position="62"/>
        <end position="174"/>
    </location>
</feature>
<organism evidence="3 4">
    <name type="scientific">Streptomyces triticirhizae</name>
    <dbReference type="NCBI Taxonomy" id="2483353"/>
    <lineage>
        <taxon>Bacteria</taxon>
        <taxon>Bacillati</taxon>
        <taxon>Actinomycetota</taxon>
        <taxon>Actinomycetes</taxon>
        <taxon>Kitasatosporales</taxon>
        <taxon>Streptomycetaceae</taxon>
        <taxon>Streptomyces</taxon>
    </lineage>
</organism>
<dbReference type="Gene3D" id="3.40.1350.10">
    <property type="match status" value="1"/>
</dbReference>
<sequence>MAVAGVTLRWGWLAVVALVLLVGLVALLWWGRRVHRRERARDEEWRREDAVLANNRSLAGVDALPGTAFEELVAARLREDGCTEVRRVGGAGDRGRDIAGRLPDGRTMVVQCKRLAPRRPVTPSTIRDLLGTRTHFSADVALCVTNTRFTPQATEFAVANDIVLVHRDLLAPWLNGAQLASLIELNGAGLGDRRHLRTWRRAYGTARRRDRPSSPAS</sequence>
<dbReference type="PANTHER" id="PTHR30015:SF6">
    <property type="entry name" value="SLL1429 PROTEIN"/>
    <property type="match status" value="1"/>
</dbReference>
<keyword evidence="3" id="KW-0378">Hydrolase</keyword>
<keyword evidence="3" id="KW-0255">Endonuclease</keyword>
<keyword evidence="4" id="KW-1185">Reference proteome</keyword>
<dbReference type="Proteomes" id="UP000278673">
    <property type="component" value="Unassembled WGS sequence"/>
</dbReference>
<reference evidence="3 4" key="1">
    <citation type="submission" date="2018-10" db="EMBL/GenBank/DDBJ databases">
        <title>Isolation, diversity and antifungal activity of actinobacteria from wheat.</title>
        <authorList>
            <person name="Han C."/>
        </authorList>
    </citation>
    <scope>NUCLEOTIDE SEQUENCE [LARGE SCALE GENOMIC DNA]</scope>
    <source>
        <strain evidence="3 4">NEAU-YY642</strain>
    </source>
</reference>
<dbReference type="Pfam" id="PF04471">
    <property type="entry name" value="Mrr_cat"/>
    <property type="match status" value="1"/>
</dbReference>
<dbReference type="GO" id="GO:0003677">
    <property type="term" value="F:DNA binding"/>
    <property type="evidence" value="ECO:0007669"/>
    <property type="project" value="InterPro"/>
</dbReference>
<dbReference type="SUPFAM" id="SSF52980">
    <property type="entry name" value="Restriction endonuclease-like"/>
    <property type="match status" value="1"/>
</dbReference>
<evidence type="ECO:0000259" key="2">
    <source>
        <dbReference type="Pfam" id="PF04471"/>
    </source>
</evidence>
<feature type="transmembrane region" description="Helical" evidence="1">
    <location>
        <begin position="12"/>
        <end position="31"/>
    </location>
</feature>
<dbReference type="InterPro" id="IPR052906">
    <property type="entry name" value="Type_IV_Methyl-Rstrct_Enzyme"/>
</dbReference>
<dbReference type="InterPro" id="IPR011335">
    <property type="entry name" value="Restrct_endonuc-II-like"/>
</dbReference>
<dbReference type="InterPro" id="IPR011856">
    <property type="entry name" value="tRNA_endonuc-like_dom_sf"/>
</dbReference>
<dbReference type="InterPro" id="IPR007560">
    <property type="entry name" value="Restrct_endonuc_IV_Mrr"/>
</dbReference>
<keyword evidence="3" id="KW-0540">Nuclease</keyword>
<dbReference type="GO" id="GO:0009307">
    <property type="term" value="P:DNA restriction-modification system"/>
    <property type="evidence" value="ECO:0007669"/>
    <property type="project" value="InterPro"/>
</dbReference>
<dbReference type="GO" id="GO:0015666">
    <property type="term" value="F:restriction endodeoxyribonuclease activity"/>
    <property type="evidence" value="ECO:0007669"/>
    <property type="project" value="TreeGrafter"/>
</dbReference>
<evidence type="ECO:0000313" key="3">
    <source>
        <dbReference type="EMBL" id="RMI43438.1"/>
    </source>
</evidence>
<protein>
    <submittedName>
        <fullName evidence="3">Restriction endonuclease</fullName>
    </submittedName>
</protein>
<evidence type="ECO:0000256" key="1">
    <source>
        <dbReference type="SAM" id="Phobius"/>
    </source>
</evidence>
<proteinExistence type="predicted"/>
<keyword evidence="1" id="KW-0812">Transmembrane</keyword>
<gene>
    <name evidence="3" type="ORF">EBN88_07320</name>
</gene>
<keyword evidence="1" id="KW-1133">Transmembrane helix</keyword>
<name>A0A3M2M8I3_9ACTN</name>
<comment type="caution">
    <text evidence="3">The sequence shown here is derived from an EMBL/GenBank/DDBJ whole genome shotgun (WGS) entry which is preliminary data.</text>
</comment>
<dbReference type="PANTHER" id="PTHR30015">
    <property type="entry name" value="MRR RESTRICTION SYSTEM PROTEIN"/>
    <property type="match status" value="1"/>
</dbReference>
<dbReference type="RefSeq" id="WP_122183006.1">
    <property type="nucleotide sequence ID" value="NZ_RFFJ01000024.1"/>
</dbReference>
<dbReference type="AlphaFoldDB" id="A0A3M2M8I3"/>
<evidence type="ECO:0000313" key="4">
    <source>
        <dbReference type="Proteomes" id="UP000278673"/>
    </source>
</evidence>
<keyword evidence="1" id="KW-0472">Membrane</keyword>
<dbReference type="EMBL" id="RFFJ01000024">
    <property type="protein sequence ID" value="RMI43438.1"/>
    <property type="molecule type" value="Genomic_DNA"/>
</dbReference>